<feature type="compositionally biased region" description="Basic and acidic residues" evidence="1">
    <location>
        <begin position="13"/>
        <end position="23"/>
    </location>
</feature>
<dbReference type="AlphaFoldDB" id="C4J766"/>
<sequence length="46" mass="5144">MQAQTQTQPYHVTKPDHRARGAAREAAATPDDVSEELKKALEARLR</sequence>
<evidence type="ECO:0000313" key="2">
    <source>
        <dbReference type="EMBL" id="ACR37016.1"/>
    </source>
</evidence>
<accession>C4J766</accession>
<feature type="compositionally biased region" description="Polar residues" evidence="1">
    <location>
        <begin position="1"/>
        <end position="10"/>
    </location>
</feature>
<organism evidence="2">
    <name type="scientific">Zea mays</name>
    <name type="common">Maize</name>
    <dbReference type="NCBI Taxonomy" id="4577"/>
    <lineage>
        <taxon>Eukaryota</taxon>
        <taxon>Viridiplantae</taxon>
        <taxon>Streptophyta</taxon>
        <taxon>Embryophyta</taxon>
        <taxon>Tracheophyta</taxon>
        <taxon>Spermatophyta</taxon>
        <taxon>Magnoliopsida</taxon>
        <taxon>Liliopsida</taxon>
        <taxon>Poales</taxon>
        <taxon>Poaceae</taxon>
        <taxon>PACMAD clade</taxon>
        <taxon>Panicoideae</taxon>
        <taxon>Andropogonodae</taxon>
        <taxon>Andropogoneae</taxon>
        <taxon>Tripsacinae</taxon>
        <taxon>Zea</taxon>
    </lineage>
</organism>
<evidence type="ECO:0000256" key="1">
    <source>
        <dbReference type="SAM" id="MobiDB-lite"/>
    </source>
</evidence>
<reference evidence="2" key="1">
    <citation type="journal article" date="2009" name="PLoS Genet.">
        <title>Sequencing, mapping, and analysis of 27,455 maize full-length cDNAs.</title>
        <authorList>
            <person name="Soderlund C."/>
            <person name="Descour A."/>
            <person name="Kudrna D."/>
            <person name="Bomhoff M."/>
            <person name="Boyd L."/>
            <person name="Currie J."/>
            <person name="Angelova A."/>
            <person name="Collura K."/>
            <person name="Wissotski M."/>
            <person name="Ashley E."/>
            <person name="Morrow D."/>
            <person name="Fernandes J."/>
            <person name="Walbot V."/>
            <person name="Yu Y."/>
        </authorList>
    </citation>
    <scope>NUCLEOTIDE SEQUENCE</scope>
    <source>
        <strain evidence="2">B73</strain>
    </source>
</reference>
<proteinExistence type="evidence at transcript level"/>
<feature type="region of interest" description="Disordered" evidence="1">
    <location>
        <begin position="1"/>
        <end position="34"/>
    </location>
</feature>
<name>C4J766_MAIZE</name>
<dbReference type="EMBL" id="BT086663">
    <property type="protein sequence ID" value="ACR37016.1"/>
    <property type="molecule type" value="mRNA"/>
</dbReference>
<protein>
    <submittedName>
        <fullName evidence="2">Uncharacterized protein</fullName>
    </submittedName>
</protein>